<dbReference type="PANTHER" id="PTHR12675">
    <property type="entry name" value="MUSCLEBLIND-LIKE PROTEIN"/>
    <property type="match status" value="1"/>
</dbReference>
<dbReference type="InterPro" id="IPR000571">
    <property type="entry name" value="Znf_CCCH"/>
</dbReference>
<feature type="domain" description="C3H1-type" evidence="7">
    <location>
        <begin position="83"/>
        <end position="110"/>
    </location>
</feature>
<feature type="zinc finger region" description="C3H1-type" evidence="5">
    <location>
        <begin position="117"/>
        <end position="145"/>
    </location>
</feature>
<evidence type="ECO:0000256" key="4">
    <source>
        <dbReference type="ARBA" id="ARBA00022833"/>
    </source>
</evidence>
<evidence type="ECO:0000256" key="2">
    <source>
        <dbReference type="ARBA" id="ARBA00022737"/>
    </source>
</evidence>
<dbReference type="Proteomes" id="UP000815325">
    <property type="component" value="Unassembled WGS sequence"/>
</dbReference>
<feature type="compositionally biased region" description="Polar residues" evidence="6">
    <location>
        <begin position="557"/>
        <end position="579"/>
    </location>
</feature>
<evidence type="ECO:0000256" key="6">
    <source>
        <dbReference type="SAM" id="MobiDB-lite"/>
    </source>
</evidence>
<comment type="caution">
    <text evidence="8">The sequence shown here is derived from an EMBL/GenBank/DDBJ whole genome shotgun (WGS) entry which is preliminary data.</text>
</comment>
<evidence type="ECO:0000313" key="9">
    <source>
        <dbReference type="Proteomes" id="UP000815325"/>
    </source>
</evidence>
<feature type="region of interest" description="Disordered" evidence="6">
    <location>
        <begin position="373"/>
        <end position="405"/>
    </location>
</feature>
<feature type="compositionally biased region" description="Basic and acidic residues" evidence="6">
    <location>
        <begin position="70"/>
        <end position="82"/>
    </location>
</feature>
<feature type="zinc finger region" description="C3H1-type" evidence="5">
    <location>
        <begin position="83"/>
        <end position="110"/>
    </location>
</feature>
<dbReference type="InterPro" id="IPR036855">
    <property type="entry name" value="Znf_CCCH_sf"/>
</dbReference>
<dbReference type="Gene3D" id="3.30.1370.210">
    <property type="match status" value="2"/>
</dbReference>
<sequence length="881" mass="89566">MMSDEVNLASPFPGHEDCLGLSGIVWDGGGGDSGDNLATLTGSLDSILGSSQTPHAPASGASTATSSRRGTLERGEAGQDGANSKDEICFDFTKGLCTRGDKCKFTHDLATIVSVNSREKGICFDFLRPSGCHRGLLCRFSHDLSSIQQQCAQQSAQSGCSEGAQASSAGGKTNKAICFDFVKGVCERGPDCRYSHDLSLIARTGRGGPQNQKTQEVCHDFLRGRCDRGSACKYSHNTSLLAPPPPSSTLPLAASAPHPSRPYNFSPDGLPLDLLDPAMLGGPPGSPPIAASHPMHHPGPPAALFGGHPLGGGGAGAMPGVGLRGPPAAAAAAALLGGAAIPPLPHHPWGPGPPAAHHVPFLPMHRASGYEPSIPLHLQHPGSYMRHHPHHPHPLHHPQGHPHDSAALAHSHAAVLRHLAVLQQHNQLAAAAASSAPFQPPLYPMPSPMAPPPAPGSHPWLADAVAAKAAASQPSPMREKGTHAGAAVAAAAAAHPPQQPSLLPQPERAPLGAQRDMSNTLQPKQPERTPLKALRDASNTPQPQQQERAPLGALRDVSNTLHQHPSSNTPAANQKLQQNGATTAKAAGATAKKSGHKASAGPAATESAPVSRLGSYSSSNSSSVMGSLRTASPFPDAAAVAPAESSGDVGVGSIADAPLPPTATAISPPLAHGAAAPFSSAPLTREGRGPAVWPLPHAAPHAAPRLLGNSTAGGDGIGVANGGGSPLSVEAISAALAGVGNDPRALAHALSSLAAMVQAQAESASSPSVGQHQGPLIQQHLARFLGASPAVDDDLLGAKDQQLCGPPPPAPLHAFATGFGRDDYSSSPLAGYGDGPLSISPSQNPLLPVSCTQKADADAGDDGFTSLAPDLLPLLQEIWNK</sequence>
<feature type="domain" description="C3H1-type" evidence="7">
    <location>
        <begin position="212"/>
        <end position="239"/>
    </location>
</feature>
<organism evidence="8 9">
    <name type="scientific">Dunaliella salina</name>
    <name type="common">Green alga</name>
    <name type="synonym">Protococcus salinus</name>
    <dbReference type="NCBI Taxonomy" id="3046"/>
    <lineage>
        <taxon>Eukaryota</taxon>
        <taxon>Viridiplantae</taxon>
        <taxon>Chlorophyta</taxon>
        <taxon>core chlorophytes</taxon>
        <taxon>Chlorophyceae</taxon>
        <taxon>CS clade</taxon>
        <taxon>Chlamydomonadales</taxon>
        <taxon>Dunaliellaceae</taxon>
        <taxon>Dunaliella</taxon>
    </lineage>
</organism>
<protein>
    <recommendedName>
        <fullName evidence="7">C3H1-type domain-containing protein</fullName>
    </recommendedName>
</protein>
<feature type="compositionally biased region" description="Polar residues" evidence="6">
    <location>
        <begin position="537"/>
        <end position="547"/>
    </location>
</feature>
<feature type="compositionally biased region" description="Low complexity" evidence="6">
    <location>
        <begin position="53"/>
        <end position="69"/>
    </location>
</feature>
<dbReference type="SUPFAM" id="SSF90229">
    <property type="entry name" value="CCCH zinc finger"/>
    <property type="match status" value="2"/>
</dbReference>
<feature type="region of interest" description="Disordered" evidence="6">
    <location>
        <begin position="48"/>
        <end position="82"/>
    </location>
</feature>
<feature type="zinc finger region" description="C3H1-type" evidence="5">
    <location>
        <begin position="212"/>
        <end position="239"/>
    </location>
</feature>
<feature type="compositionally biased region" description="Basic and acidic residues" evidence="6">
    <location>
        <begin position="525"/>
        <end position="535"/>
    </location>
</feature>
<accession>A0ABQ7GQF5</accession>
<dbReference type="SMART" id="SM00356">
    <property type="entry name" value="ZnF_C3H1"/>
    <property type="match status" value="4"/>
</dbReference>
<reference evidence="8" key="1">
    <citation type="submission" date="2017-08" db="EMBL/GenBank/DDBJ databases">
        <authorList>
            <person name="Polle J.E."/>
            <person name="Barry K."/>
            <person name="Cushman J."/>
            <person name="Schmutz J."/>
            <person name="Tran D."/>
            <person name="Hathwaick L.T."/>
            <person name="Yim W.C."/>
            <person name="Jenkins J."/>
            <person name="Mckie-Krisberg Z.M."/>
            <person name="Prochnik S."/>
            <person name="Lindquist E."/>
            <person name="Dockter R.B."/>
            <person name="Adam C."/>
            <person name="Molina H."/>
            <person name="Bunkerborg J."/>
            <person name="Jin E."/>
            <person name="Buchheim M."/>
            <person name="Magnuson J."/>
        </authorList>
    </citation>
    <scope>NUCLEOTIDE SEQUENCE</scope>
    <source>
        <strain evidence="8">CCAP 19/18</strain>
    </source>
</reference>
<keyword evidence="4 5" id="KW-0862">Zinc</keyword>
<feature type="region of interest" description="Disordered" evidence="6">
    <location>
        <begin position="469"/>
        <end position="627"/>
    </location>
</feature>
<keyword evidence="2" id="KW-0677">Repeat</keyword>
<feature type="zinc finger region" description="C3H1-type" evidence="5">
    <location>
        <begin position="172"/>
        <end position="199"/>
    </location>
</feature>
<keyword evidence="9" id="KW-1185">Reference proteome</keyword>
<evidence type="ECO:0000259" key="7">
    <source>
        <dbReference type="PROSITE" id="PS50103"/>
    </source>
</evidence>
<feature type="compositionally biased region" description="Low complexity" evidence="6">
    <location>
        <begin position="580"/>
        <end position="627"/>
    </location>
</feature>
<feature type="region of interest" description="Disordered" evidence="6">
    <location>
        <begin position="238"/>
        <end position="264"/>
    </location>
</feature>
<feature type="domain" description="C3H1-type" evidence="7">
    <location>
        <begin position="172"/>
        <end position="199"/>
    </location>
</feature>
<keyword evidence="1 5" id="KW-0479">Metal-binding</keyword>
<evidence type="ECO:0000256" key="1">
    <source>
        <dbReference type="ARBA" id="ARBA00022723"/>
    </source>
</evidence>
<dbReference type="PANTHER" id="PTHR12675:SF12">
    <property type="entry name" value="PROTEIN MUSCLEBLIND"/>
    <property type="match status" value="1"/>
</dbReference>
<evidence type="ECO:0000256" key="3">
    <source>
        <dbReference type="ARBA" id="ARBA00022771"/>
    </source>
</evidence>
<dbReference type="PROSITE" id="PS50103">
    <property type="entry name" value="ZF_C3H1"/>
    <property type="match status" value="4"/>
</dbReference>
<evidence type="ECO:0000313" key="8">
    <source>
        <dbReference type="EMBL" id="KAF5836836.1"/>
    </source>
</evidence>
<dbReference type="Pfam" id="PF00642">
    <property type="entry name" value="zf-CCCH"/>
    <property type="match status" value="1"/>
</dbReference>
<feature type="compositionally biased region" description="Low complexity" evidence="6">
    <location>
        <begin position="484"/>
        <end position="506"/>
    </location>
</feature>
<dbReference type="EMBL" id="MU069640">
    <property type="protein sequence ID" value="KAF5836836.1"/>
    <property type="molecule type" value="Genomic_DNA"/>
</dbReference>
<name>A0ABQ7GQF5_DUNSA</name>
<gene>
    <name evidence="8" type="ORF">DUNSADRAFT_5327</name>
</gene>
<feature type="compositionally biased region" description="Basic residues" evidence="6">
    <location>
        <begin position="385"/>
        <end position="400"/>
    </location>
</feature>
<keyword evidence="3 5" id="KW-0863">Zinc-finger</keyword>
<feature type="domain" description="C3H1-type" evidence="7">
    <location>
        <begin position="117"/>
        <end position="145"/>
    </location>
</feature>
<evidence type="ECO:0000256" key="5">
    <source>
        <dbReference type="PROSITE-ProRule" id="PRU00723"/>
    </source>
</evidence>
<proteinExistence type="predicted"/>